<dbReference type="CDD" id="cd02642">
    <property type="entry name" value="R3H_encore_like"/>
    <property type="match status" value="1"/>
</dbReference>
<keyword evidence="5" id="KW-1185">Reference proteome</keyword>
<sequence length="223" mass="25193">MFVLRLEQTILRFLHTVQEQSIELDPMNSFYRLLAHRLADYYDIGHTSNLEGTSVVVYKLAEMRPPSVRLCDIDVGSPTPNDDESPKPEEPVKKKPLLLKKRQPQSSDEQPSNESATSTPDQVSSEQEKSEETSGSVTPTSRLAPLEAREAAYQEARARIFQNFSSRPNNNEEEGDDDDDDDGVRNDKTGALDPTFDPEYARIPVPQPQYSYGYFYPSYPPSS</sequence>
<evidence type="ECO:0000259" key="3">
    <source>
        <dbReference type="PROSITE" id="PS51673"/>
    </source>
</evidence>
<name>A0A642VAT5_9ASCO</name>
<dbReference type="Pfam" id="PF12752">
    <property type="entry name" value="SUZ"/>
    <property type="match status" value="1"/>
</dbReference>
<feature type="compositionally biased region" description="Basic and acidic residues" evidence="2">
    <location>
        <begin position="84"/>
        <end position="93"/>
    </location>
</feature>
<evidence type="ECO:0000313" key="4">
    <source>
        <dbReference type="EMBL" id="KAA8916941.1"/>
    </source>
</evidence>
<dbReference type="SUPFAM" id="SSF82708">
    <property type="entry name" value="R3H domain"/>
    <property type="match status" value="1"/>
</dbReference>
<evidence type="ECO:0000313" key="5">
    <source>
        <dbReference type="Proteomes" id="UP000761534"/>
    </source>
</evidence>
<dbReference type="Pfam" id="PF01424">
    <property type="entry name" value="R3H"/>
    <property type="match status" value="1"/>
</dbReference>
<dbReference type="InterPro" id="IPR001374">
    <property type="entry name" value="R3H_dom"/>
</dbReference>
<protein>
    <recommendedName>
        <fullName evidence="3">SUZ domain-containing protein</fullName>
    </recommendedName>
</protein>
<dbReference type="EMBL" id="SWFS01000077">
    <property type="protein sequence ID" value="KAA8916941.1"/>
    <property type="molecule type" value="Genomic_DNA"/>
</dbReference>
<feature type="compositionally biased region" description="Acidic residues" evidence="2">
    <location>
        <begin position="171"/>
        <end position="182"/>
    </location>
</feature>
<gene>
    <name evidence="4" type="ORF">TRICI_000908</name>
</gene>
<evidence type="ECO:0000256" key="1">
    <source>
        <dbReference type="ARBA" id="ARBA00022553"/>
    </source>
</evidence>
<feature type="domain" description="SUZ" evidence="3">
    <location>
        <begin position="64"/>
        <end position="165"/>
    </location>
</feature>
<dbReference type="PROSITE" id="PS51673">
    <property type="entry name" value="SUZ"/>
    <property type="match status" value="1"/>
</dbReference>
<feature type="compositionally biased region" description="Low complexity" evidence="2">
    <location>
        <begin position="208"/>
        <end position="217"/>
    </location>
</feature>
<dbReference type="OrthoDB" id="278430at2759"/>
<feature type="compositionally biased region" description="Basic residues" evidence="2">
    <location>
        <begin position="94"/>
        <end position="103"/>
    </location>
</feature>
<comment type="caution">
    <text evidence="4">The sequence shown here is derived from an EMBL/GenBank/DDBJ whole genome shotgun (WGS) entry which is preliminary data.</text>
</comment>
<organism evidence="4 5">
    <name type="scientific">Trichomonascus ciferrii</name>
    <dbReference type="NCBI Taxonomy" id="44093"/>
    <lineage>
        <taxon>Eukaryota</taxon>
        <taxon>Fungi</taxon>
        <taxon>Dikarya</taxon>
        <taxon>Ascomycota</taxon>
        <taxon>Saccharomycotina</taxon>
        <taxon>Dipodascomycetes</taxon>
        <taxon>Dipodascales</taxon>
        <taxon>Trichomonascaceae</taxon>
        <taxon>Trichomonascus</taxon>
        <taxon>Trichomonascus ciferrii complex</taxon>
    </lineage>
</organism>
<feature type="region of interest" description="Disordered" evidence="2">
    <location>
        <begin position="70"/>
        <end position="223"/>
    </location>
</feature>
<dbReference type="VEuPathDB" id="FungiDB:TRICI_000908"/>
<proteinExistence type="predicted"/>
<dbReference type="PANTHER" id="PTHR15672:SF8">
    <property type="entry name" value="PROTEIN ENCORE"/>
    <property type="match status" value="1"/>
</dbReference>
<dbReference type="GO" id="GO:0003676">
    <property type="term" value="F:nucleic acid binding"/>
    <property type="evidence" value="ECO:0007669"/>
    <property type="project" value="InterPro"/>
</dbReference>
<dbReference type="InterPro" id="IPR024771">
    <property type="entry name" value="SUZ"/>
</dbReference>
<dbReference type="InterPro" id="IPR051937">
    <property type="entry name" value="R3H_domain_containing"/>
</dbReference>
<dbReference type="InterPro" id="IPR036867">
    <property type="entry name" value="R3H_dom_sf"/>
</dbReference>
<keyword evidence="1" id="KW-0597">Phosphoprotein</keyword>
<accession>A0A642VAT5</accession>
<dbReference type="AlphaFoldDB" id="A0A642VAT5"/>
<feature type="compositionally biased region" description="Basic and acidic residues" evidence="2">
    <location>
        <begin position="147"/>
        <end position="158"/>
    </location>
</feature>
<evidence type="ECO:0000256" key="2">
    <source>
        <dbReference type="SAM" id="MobiDB-lite"/>
    </source>
</evidence>
<feature type="compositionally biased region" description="Polar residues" evidence="2">
    <location>
        <begin position="104"/>
        <end position="125"/>
    </location>
</feature>
<dbReference type="PANTHER" id="PTHR15672">
    <property type="entry name" value="CAMP-REGULATED PHOSPHOPROTEIN 21 RELATED R3H DOMAIN CONTAINING PROTEIN"/>
    <property type="match status" value="1"/>
</dbReference>
<dbReference type="Gene3D" id="3.30.1370.50">
    <property type="entry name" value="R3H-like domain"/>
    <property type="match status" value="1"/>
</dbReference>
<dbReference type="Proteomes" id="UP000761534">
    <property type="component" value="Unassembled WGS sequence"/>
</dbReference>
<reference evidence="4" key="1">
    <citation type="journal article" date="2019" name="G3 (Bethesda)">
        <title>Genome Assemblies of Two Rare Opportunistic Yeast Pathogens: Diutina rugosa (syn. Candida rugosa) and Trichomonascus ciferrii (syn. Candida ciferrii).</title>
        <authorList>
            <person name="Mixao V."/>
            <person name="Saus E."/>
            <person name="Hansen A.P."/>
            <person name="Lass-Florl C."/>
            <person name="Gabaldon T."/>
        </authorList>
    </citation>
    <scope>NUCLEOTIDE SEQUENCE</scope>
    <source>
        <strain evidence="4">CBS 4856</strain>
    </source>
</reference>